<feature type="region of interest" description="Disordered" evidence="8">
    <location>
        <begin position="41"/>
        <end position="84"/>
    </location>
</feature>
<evidence type="ECO:0000256" key="3">
    <source>
        <dbReference type="ARBA" id="ARBA00022946"/>
    </source>
</evidence>
<keyword evidence="6" id="KW-0687">Ribonucleoprotein</keyword>
<feature type="compositionally biased region" description="Low complexity" evidence="8">
    <location>
        <begin position="45"/>
        <end position="57"/>
    </location>
</feature>
<evidence type="ECO:0000256" key="8">
    <source>
        <dbReference type="SAM" id="MobiDB-lite"/>
    </source>
</evidence>
<evidence type="ECO:0000256" key="7">
    <source>
        <dbReference type="ARBA" id="ARBA00035140"/>
    </source>
</evidence>
<keyword evidence="5" id="KW-0496">Mitochondrion</keyword>
<dbReference type="GO" id="GO:0003735">
    <property type="term" value="F:structural constituent of ribosome"/>
    <property type="evidence" value="ECO:0007669"/>
    <property type="project" value="TreeGrafter"/>
</dbReference>
<dbReference type="Pfam" id="PF10236">
    <property type="entry name" value="DAP3"/>
    <property type="match status" value="1"/>
</dbReference>
<organism evidence="9 10">
    <name type="scientific">Mikania micrantha</name>
    <name type="common">bitter vine</name>
    <dbReference type="NCBI Taxonomy" id="192012"/>
    <lineage>
        <taxon>Eukaryota</taxon>
        <taxon>Viridiplantae</taxon>
        <taxon>Streptophyta</taxon>
        <taxon>Embryophyta</taxon>
        <taxon>Tracheophyta</taxon>
        <taxon>Spermatophyta</taxon>
        <taxon>Magnoliopsida</taxon>
        <taxon>eudicotyledons</taxon>
        <taxon>Gunneridae</taxon>
        <taxon>Pentapetalae</taxon>
        <taxon>asterids</taxon>
        <taxon>campanulids</taxon>
        <taxon>Asterales</taxon>
        <taxon>Asteraceae</taxon>
        <taxon>Asteroideae</taxon>
        <taxon>Heliantheae alliance</taxon>
        <taxon>Eupatorieae</taxon>
        <taxon>Mikania</taxon>
    </lineage>
</organism>
<accession>A0A5N6PCS7</accession>
<dbReference type="PANTHER" id="PTHR12810">
    <property type="entry name" value="MITOCHONDRIAL 28S RIBOSOMAL PROTEIN S29"/>
    <property type="match status" value="1"/>
</dbReference>
<evidence type="ECO:0000313" key="9">
    <source>
        <dbReference type="EMBL" id="KAD6119905.1"/>
    </source>
</evidence>
<protein>
    <recommendedName>
        <fullName evidence="7">Small ribosomal subunit protein mS29</fullName>
    </recommendedName>
</protein>
<dbReference type="Proteomes" id="UP000326396">
    <property type="component" value="Linkage Group LG13"/>
</dbReference>
<keyword evidence="10" id="KW-1185">Reference proteome</keyword>
<dbReference type="EMBL" id="SZYD01000005">
    <property type="protein sequence ID" value="KAD6119905.1"/>
    <property type="molecule type" value="Genomic_DNA"/>
</dbReference>
<keyword evidence="3" id="KW-0809">Transit peptide</keyword>
<feature type="compositionally biased region" description="Basic and acidic residues" evidence="8">
    <location>
        <begin position="58"/>
        <end position="70"/>
    </location>
</feature>
<gene>
    <name evidence="9" type="ORF">E3N88_11176</name>
</gene>
<dbReference type="InterPro" id="IPR019368">
    <property type="entry name" value="Ribosomal_mS29"/>
</dbReference>
<comment type="caution">
    <text evidence="9">The sequence shown here is derived from an EMBL/GenBank/DDBJ whole genome shotgun (WGS) entry which is preliminary data.</text>
</comment>
<dbReference type="OrthoDB" id="274828at2759"/>
<reference evidence="9 10" key="1">
    <citation type="submission" date="2019-05" db="EMBL/GenBank/DDBJ databases">
        <title>Mikania micrantha, genome provides insights into the molecular mechanism of rapid growth.</title>
        <authorList>
            <person name="Liu B."/>
        </authorList>
    </citation>
    <scope>NUCLEOTIDE SEQUENCE [LARGE SCALE GENOMIC DNA]</scope>
    <source>
        <strain evidence="9">NLD-2019</strain>
        <tissue evidence="9">Leaf</tissue>
    </source>
</reference>
<comment type="subcellular location">
    <subcellularLocation>
        <location evidence="1">Mitochondrion</location>
    </subcellularLocation>
</comment>
<proteinExistence type="inferred from homology"/>
<evidence type="ECO:0000256" key="6">
    <source>
        <dbReference type="ARBA" id="ARBA00023274"/>
    </source>
</evidence>
<evidence type="ECO:0000256" key="2">
    <source>
        <dbReference type="ARBA" id="ARBA00009863"/>
    </source>
</evidence>
<evidence type="ECO:0000256" key="1">
    <source>
        <dbReference type="ARBA" id="ARBA00004173"/>
    </source>
</evidence>
<sequence>MLRSLLRSAVAPAKATLIPTTIAATNSTAYYLTSSRTFASKKAKSAASKGGNKSQLKSKSDGKSKSKQEDVVASSSSVEDAVHDLISDERNRRRLLDEDERDKSLDVGPNGRPLFTSVNSLSELGRKDASTYMKFSRKKLEEVLPERLPVGMVKEFEESMRDSLLVRHSFLDLRDNFRRIVDPPLQSSNSKGLTVHKQIVLDGPVSCGKSIALAMLVHWARDEGWLDFLKYNESYLMKLPCKIFDPIPLGEGAGVGRMKDADSMAMPEGSTLYDLVQTGITTTHASVGVVVRLREELSLVKDIPVLIAVDQYNSWFTFTEFEEPVTVRSSRPIHAKEVATVNAFRSMMHDNMMVGAFSHSTAVGKLRKDLPDVPTNARVMFPRYSLDEAAVVSHYYLRQRLIRREAFSEEGWKKLYYLANGNGSEMRWLLPFMR</sequence>
<dbReference type="AlphaFoldDB" id="A0A5N6PCS7"/>
<evidence type="ECO:0000256" key="5">
    <source>
        <dbReference type="ARBA" id="ARBA00023128"/>
    </source>
</evidence>
<evidence type="ECO:0000256" key="4">
    <source>
        <dbReference type="ARBA" id="ARBA00022980"/>
    </source>
</evidence>
<comment type="similarity">
    <text evidence="2">Belongs to the mitochondrion-specific ribosomal protein mS29 family.</text>
</comment>
<evidence type="ECO:0000313" key="10">
    <source>
        <dbReference type="Proteomes" id="UP000326396"/>
    </source>
</evidence>
<dbReference type="GO" id="GO:0005763">
    <property type="term" value="C:mitochondrial small ribosomal subunit"/>
    <property type="evidence" value="ECO:0007669"/>
    <property type="project" value="TreeGrafter"/>
</dbReference>
<keyword evidence="4" id="KW-0689">Ribosomal protein</keyword>
<name>A0A5N6PCS7_9ASTR</name>
<dbReference type="PANTHER" id="PTHR12810:SF0">
    <property type="entry name" value="SMALL RIBOSOMAL SUBUNIT PROTEIN MS29"/>
    <property type="match status" value="1"/>
</dbReference>